<evidence type="ECO:0000256" key="4">
    <source>
        <dbReference type="ARBA" id="ARBA00022806"/>
    </source>
</evidence>
<dbReference type="Pfam" id="PF02889">
    <property type="entry name" value="Sec63"/>
    <property type="match status" value="2"/>
</dbReference>
<dbReference type="EMBL" id="KV454294">
    <property type="protein sequence ID" value="ODQ73203.1"/>
    <property type="molecule type" value="Genomic_DNA"/>
</dbReference>
<accession>A0A1E3Q692</accession>
<evidence type="ECO:0008006" key="11">
    <source>
        <dbReference type="Google" id="ProtNLM"/>
    </source>
</evidence>
<dbReference type="InterPro" id="IPR014001">
    <property type="entry name" value="Helicase_ATP-bd"/>
</dbReference>
<dbReference type="GO" id="GO:0032991">
    <property type="term" value="C:protein-containing complex"/>
    <property type="evidence" value="ECO:0007669"/>
    <property type="project" value="UniProtKB-ARBA"/>
</dbReference>
<feature type="compositionally biased region" description="Acidic residues" evidence="6">
    <location>
        <begin position="98"/>
        <end position="110"/>
    </location>
</feature>
<protein>
    <recommendedName>
        <fullName evidence="11">Sec63-domain-containing protein</fullName>
    </recommendedName>
</protein>
<dbReference type="SMART" id="SM00490">
    <property type="entry name" value="HELICc"/>
    <property type="match status" value="2"/>
</dbReference>
<keyword evidence="10" id="KW-1185">Reference proteome</keyword>
<dbReference type="InterPro" id="IPR003593">
    <property type="entry name" value="AAA+_ATPase"/>
</dbReference>
<dbReference type="Gene3D" id="2.60.40.150">
    <property type="entry name" value="C2 domain"/>
    <property type="match status" value="2"/>
</dbReference>
<dbReference type="CDD" id="cd18020">
    <property type="entry name" value="DEXHc_ASCC3_1"/>
    <property type="match status" value="1"/>
</dbReference>
<sequence length="2003" mass="227118">MLPPSISYSGSRRSSVSRLSLDDLREKFLAQERAMKDARLTVQVFNKLNLNTVKVDDDECVFDGNWDESDYEGLLSDSDDYDSEDDEKEMSSSATSLDGDENEDENEDENVAGPAYGREWLLNRCLKYLSRGRNTMDIDELTHTLETTLLSPSGDVEIQSKLADILGYDDLEFVTELVQNRSKIAETLERGTESNILSQVRVINKSEKKHKGKNTQNANGDSRTYDEVVLSKLLTKEERQKRLDAMMKARKATPTGPILSAPEEHYPHIYRSHDAGNTLSAYGNKYSLPIGTTRSTEDLYEEVSVPYAKQRPLAIGEKLVQIADLDLICRNTFKGYRALNRVQSLVYPIAYGTNGNMLICAPTGAGKTDVAMLTILHTIAMNCVPSPFEEPDAGAYHVEKNNFKIVYVAPLKALAAEVVEKLGKRLAWLGIQVRELTGDMQLTRTEIIKTQIIVTTPEKWDVVTRKSNGDTDLVEKVKLLIIDEVHMLHDDRGAVIESLVARTLRQVESTQSMIRIVGLSATLPNFIDVADFLKVDRREGLFYFDASYRPVPLEQHFIGVKGKAGGKQANEYLDRVTYRKVVDMLREGHQVMVFVHSRKDTMKTVRTLKDYAMSEGDMDLFDATTHPRYRSASFDISKSRSKEIREIFKDGFGVHHAGMLRSDRNLTERLFTEGIIKVLCCTATLAWGVNLPAAAVIIKGTQVYDAKKGGFTDLGITDVIQIFGRAGRPQFEKYGIAFLCTTLDRLSHYMSAITQQHPIESRFVERMADNLNAEIALGTVTNVDEGVQWLGYTYLYVRMRKNPMVYGIDWKQIEEDKLLGHRRRELIVEAARTLHRMQMIIFDERTGSLTPKHVGRIASEFYLMHSSIEVFNNTLRPTATDADVLALLSMSKEFDGLKFREEEANELTKLREQSAPCQISHSIDTTEGKINVLLQAYICNTRIESFSLVSDTAYVAQNAARICRALFLIAMNRHWGHLALVLLSMCKAIDKRLWPFEHDLAQFGLPKQAIEKLEKKQVPLERLCDMQPAEIGELVHNRGLGNVIAKHLRNFPLLHIEFEVSPILRNILRVHLNIIPLFVWNDHLHGNAESFWIWVEDSVDSEILHSAKLILSKKHMSDTHEMDFFIPLKDPMPPQIFVRAVSNTWAGAGTVTTISFQHLIRPELENIQTKLLNLRPLPVTILHDPVIEAIYQQKFNYFNPMQTMIFHCLYHTSSNVLLGSPTGSGKTVAAELAMWWAFREFPKSKVVYIAPMKALVRERVDDWRSRLSELASKKVVELTGDSSPDARAIRESDIIITTPEKFDGISRNWQTRKYVQQVSLIIMDEIHLLASERGPILEMIVSRMNYISMHTKQPVRLLGMSTAVANAGDMAGWLGVKEGLFNFPQSIRPVPLEMYIDGFQDNTGFCPLMKSMNKPAFMAIKSHSPNKPALIFVASRRQTRLTSSDLINFCGMEENPKRFLNMTEEVLAMVLSKIKDEPLKLSLQFGIGQHHAGLIDSDRRIVQELFASNRILVLVATSTLAWGVNLPAHLVVIKGTQFFDGKIEAYKDMDLTDILQMMGRAGRPAFDTSGVAIIFTQESKKQFYKRFLHTGFPVESSLHKVLEDHLGAEIAGGNIKTKQQALDFLMCTYLFRRVHKNPTYYGLEETTPEAVNDYFVSLVDKSIAELEKSGCVKIFSDGSVVATPILNISSYYYISHKTVRNFLDRVKPHAPYELCLQVLAEASEYDLLPVRHNEDLLNIELSKRLRYSGAQLKKVMWDPHVKAFLLIQAHLSRVELPITDYMQDMVSVLDQCVRILQAYIDITAELGILSTCLMFIDLMQAIKQAVWFDDNPLTVLPGLKPVPMNHSMTVVNLRRLGDMKPGEMNRLAVFLKVPEKSKPEFLKVLSSIPIVDVDLRQTQETMVVRIERKRPPLTTDYKCYSPKFPKPQYEGWFLIMCSKSSDELLLIKRVRPKSGTPWQRPIVVSLEIPPTITGREVDFICISDMYLFNSVSANMRLTNSSLL</sequence>
<dbReference type="SMART" id="SM00973">
    <property type="entry name" value="Sec63"/>
    <property type="match status" value="2"/>
</dbReference>
<dbReference type="FunFam" id="2.60.40.150:FF:000004">
    <property type="entry name" value="RNA helicase, activating signal cointegrator 1"/>
    <property type="match status" value="1"/>
</dbReference>
<organism evidence="9 10">
    <name type="scientific">Lipomyces starkeyi NRRL Y-11557</name>
    <dbReference type="NCBI Taxonomy" id="675824"/>
    <lineage>
        <taxon>Eukaryota</taxon>
        <taxon>Fungi</taxon>
        <taxon>Dikarya</taxon>
        <taxon>Ascomycota</taxon>
        <taxon>Saccharomycotina</taxon>
        <taxon>Lipomycetes</taxon>
        <taxon>Lipomycetales</taxon>
        <taxon>Lipomycetaceae</taxon>
        <taxon>Lipomyces</taxon>
    </lineage>
</organism>
<evidence type="ECO:0000313" key="9">
    <source>
        <dbReference type="EMBL" id="ODQ73203.1"/>
    </source>
</evidence>
<dbReference type="PROSITE" id="PS51192">
    <property type="entry name" value="HELICASE_ATP_BIND_1"/>
    <property type="match status" value="2"/>
</dbReference>
<feature type="domain" description="Helicase C-terminal" evidence="8">
    <location>
        <begin position="1412"/>
        <end position="1623"/>
    </location>
</feature>
<dbReference type="SUPFAM" id="SSF52540">
    <property type="entry name" value="P-loop containing nucleoside triphosphate hydrolases"/>
    <property type="match status" value="3"/>
</dbReference>
<evidence type="ECO:0000259" key="8">
    <source>
        <dbReference type="PROSITE" id="PS51194"/>
    </source>
</evidence>
<evidence type="ECO:0000313" key="10">
    <source>
        <dbReference type="Proteomes" id="UP000094385"/>
    </source>
</evidence>
<dbReference type="GO" id="GO:1990116">
    <property type="term" value="P:ribosome-associated ubiquitin-dependent protein catabolic process"/>
    <property type="evidence" value="ECO:0007669"/>
    <property type="project" value="EnsemblFungi"/>
</dbReference>
<dbReference type="CDD" id="cd18795">
    <property type="entry name" value="SF2_C_Ski2"/>
    <property type="match status" value="2"/>
</dbReference>
<dbReference type="Gene3D" id="1.10.3380.10">
    <property type="entry name" value="Sec63 N-terminal domain-like domain"/>
    <property type="match status" value="2"/>
</dbReference>
<feature type="domain" description="Helicase ATP-binding" evidence="7">
    <location>
        <begin position="1207"/>
        <end position="1382"/>
    </location>
</feature>
<dbReference type="InterPro" id="IPR001650">
    <property type="entry name" value="Helicase_C-like"/>
</dbReference>
<keyword evidence="3" id="KW-0378">Hydrolase</keyword>
<dbReference type="GO" id="GO:0005524">
    <property type="term" value="F:ATP binding"/>
    <property type="evidence" value="ECO:0007669"/>
    <property type="project" value="UniProtKB-KW"/>
</dbReference>
<feature type="compositionally biased region" description="Acidic residues" evidence="6">
    <location>
        <begin position="71"/>
        <end position="88"/>
    </location>
</feature>
<dbReference type="InterPro" id="IPR014756">
    <property type="entry name" value="Ig_E-set"/>
</dbReference>
<dbReference type="GO" id="GO:0006417">
    <property type="term" value="P:regulation of translation"/>
    <property type="evidence" value="ECO:0007669"/>
    <property type="project" value="EnsemblFungi"/>
</dbReference>
<evidence type="ECO:0000256" key="2">
    <source>
        <dbReference type="ARBA" id="ARBA00022741"/>
    </source>
</evidence>
<feature type="domain" description="Helicase ATP-binding" evidence="7">
    <location>
        <begin position="348"/>
        <end position="541"/>
    </location>
</feature>
<dbReference type="Pfam" id="PF00271">
    <property type="entry name" value="Helicase_C"/>
    <property type="match status" value="2"/>
</dbReference>
<dbReference type="GO" id="GO:0003676">
    <property type="term" value="F:nucleic acid binding"/>
    <property type="evidence" value="ECO:0007669"/>
    <property type="project" value="InterPro"/>
</dbReference>
<dbReference type="FunFam" id="1.10.10.10:FF:000024">
    <property type="entry name" value="U5 small nuclear ribonucleoprotein helicase"/>
    <property type="match status" value="1"/>
</dbReference>
<dbReference type="FunFam" id="3.40.50.300:FF:000062">
    <property type="entry name" value="U5 small nuclear ribonucleoprotein helicase"/>
    <property type="match status" value="1"/>
</dbReference>
<reference evidence="9 10" key="1">
    <citation type="journal article" date="2016" name="Proc. Natl. Acad. Sci. U.S.A.">
        <title>Comparative genomics of biotechnologically important yeasts.</title>
        <authorList>
            <person name="Riley R."/>
            <person name="Haridas S."/>
            <person name="Wolfe K.H."/>
            <person name="Lopes M.R."/>
            <person name="Hittinger C.T."/>
            <person name="Goeker M."/>
            <person name="Salamov A.A."/>
            <person name="Wisecaver J.H."/>
            <person name="Long T.M."/>
            <person name="Calvey C.H."/>
            <person name="Aerts A.L."/>
            <person name="Barry K.W."/>
            <person name="Choi C."/>
            <person name="Clum A."/>
            <person name="Coughlan A.Y."/>
            <person name="Deshpande S."/>
            <person name="Douglass A.P."/>
            <person name="Hanson S.J."/>
            <person name="Klenk H.-P."/>
            <person name="LaButti K.M."/>
            <person name="Lapidus A."/>
            <person name="Lindquist E.A."/>
            <person name="Lipzen A.M."/>
            <person name="Meier-Kolthoff J.P."/>
            <person name="Ohm R.A."/>
            <person name="Otillar R.P."/>
            <person name="Pangilinan J.L."/>
            <person name="Peng Y."/>
            <person name="Rokas A."/>
            <person name="Rosa C.A."/>
            <person name="Scheuner C."/>
            <person name="Sibirny A.A."/>
            <person name="Slot J.C."/>
            <person name="Stielow J.B."/>
            <person name="Sun H."/>
            <person name="Kurtzman C.P."/>
            <person name="Blackwell M."/>
            <person name="Grigoriev I.V."/>
            <person name="Jeffries T.W."/>
        </authorList>
    </citation>
    <scope>NUCLEOTIDE SEQUENCE [LARGE SCALE GENOMIC DNA]</scope>
    <source>
        <strain evidence="9 10">NRRL Y-11557</strain>
    </source>
</reference>
<dbReference type="GO" id="GO:0072344">
    <property type="term" value="P:rescue of stalled ribosome"/>
    <property type="evidence" value="ECO:0007669"/>
    <property type="project" value="EnsemblFungi"/>
</dbReference>
<dbReference type="STRING" id="675824.A0A1E3Q692"/>
<dbReference type="GO" id="GO:0022626">
    <property type="term" value="C:cytosolic ribosome"/>
    <property type="evidence" value="ECO:0007669"/>
    <property type="project" value="EnsemblFungi"/>
</dbReference>
<dbReference type="SMART" id="SM00382">
    <property type="entry name" value="AAA"/>
    <property type="match status" value="2"/>
</dbReference>
<feature type="domain" description="Helicase C-terminal" evidence="8">
    <location>
        <begin position="577"/>
        <end position="775"/>
    </location>
</feature>
<keyword evidence="4" id="KW-0347">Helicase</keyword>
<dbReference type="PROSITE" id="PS51194">
    <property type="entry name" value="HELICASE_CTER"/>
    <property type="match status" value="2"/>
</dbReference>
<dbReference type="Gene3D" id="3.40.50.300">
    <property type="entry name" value="P-loop containing nucleotide triphosphate hydrolases"/>
    <property type="match status" value="4"/>
</dbReference>
<feature type="region of interest" description="Disordered" evidence="6">
    <location>
        <begin position="71"/>
        <end position="113"/>
    </location>
</feature>
<evidence type="ECO:0000256" key="6">
    <source>
        <dbReference type="SAM" id="MobiDB-lite"/>
    </source>
</evidence>
<proteinExistence type="inferred from homology"/>
<dbReference type="FunFam" id="1.10.10.10:FF:000012">
    <property type="entry name" value="U5 small nuclear ribonucleoprotein helicase"/>
    <property type="match status" value="1"/>
</dbReference>
<comment type="similarity">
    <text evidence="1">Belongs to the helicase family. SKI2 subfamily.</text>
</comment>
<dbReference type="Pfam" id="PF23445">
    <property type="entry name" value="WHD_SNRNP200"/>
    <property type="match status" value="2"/>
</dbReference>
<dbReference type="SMART" id="SM00487">
    <property type="entry name" value="DEXDc"/>
    <property type="match status" value="2"/>
</dbReference>
<dbReference type="SUPFAM" id="SSF46785">
    <property type="entry name" value="Winged helix' DNA-binding domain"/>
    <property type="match status" value="2"/>
</dbReference>
<dbReference type="InterPro" id="IPR011545">
    <property type="entry name" value="DEAD/DEAH_box_helicase_dom"/>
</dbReference>
<evidence type="ECO:0000256" key="1">
    <source>
        <dbReference type="ARBA" id="ARBA00010140"/>
    </source>
</evidence>
<dbReference type="Gene3D" id="1.10.150.20">
    <property type="entry name" value="5' to 3' exonuclease, C-terminal subdomain"/>
    <property type="match status" value="1"/>
</dbReference>
<dbReference type="InterPro" id="IPR004179">
    <property type="entry name" value="Sec63-dom"/>
</dbReference>
<dbReference type="PANTHER" id="PTHR47961">
    <property type="entry name" value="DNA POLYMERASE THETA, PUTATIVE (AFU_ORTHOLOGUE AFUA_1G05260)-RELATED"/>
    <property type="match status" value="1"/>
</dbReference>
<dbReference type="GO" id="GO:0002181">
    <property type="term" value="P:cytoplasmic translation"/>
    <property type="evidence" value="ECO:0007669"/>
    <property type="project" value="EnsemblFungi"/>
</dbReference>
<dbReference type="FunFam" id="3.40.50.300:FF:000102">
    <property type="entry name" value="RNA helicase, activating signal cointegrator 1"/>
    <property type="match status" value="1"/>
</dbReference>
<dbReference type="FunFam" id="3.40.50.300:FF:000231">
    <property type="entry name" value="Activating signal cointegrator 1 complex subunit 3"/>
    <property type="match status" value="1"/>
</dbReference>
<dbReference type="GO" id="GO:0004386">
    <property type="term" value="F:helicase activity"/>
    <property type="evidence" value="ECO:0007669"/>
    <property type="project" value="UniProtKB-KW"/>
</dbReference>
<dbReference type="Proteomes" id="UP000094385">
    <property type="component" value="Unassembled WGS sequence"/>
</dbReference>
<dbReference type="FunFam" id="3.40.50.300:FF:000198">
    <property type="entry name" value="Activating signal cointegrator 1 complex subunit"/>
    <property type="match status" value="1"/>
</dbReference>
<keyword evidence="2" id="KW-0547">Nucleotide-binding</keyword>
<dbReference type="OrthoDB" id="5575at2759"/>
<dbReference type="SUPFAM" id="SSF81296">
    <property type="entry name" value="E set domains"/>
    <property type="match status" value="1"/>
</dbReference>
<dbReference type="PANTHER" id="PTHR47961:SF13">
    <property type="entry name" value="ACTIVATING SIGNAL COINTEGRATOR 1 COMPLEX SUBUNIT 3"/>
    <property type="match status" value="1"/>
</dbReference>
<dbReference type="PIRSF" id="PIRSF039073">
    <property type="entry name" value="BRR2"/>
    <property type="match status" value="1"/>
</dbReference>
<keyword evidence="5" id="KW-0067">ATP-binding</keyword>
<dbReference type="Gene3D" id="1.10.10.10">
    <property type="entry name" value="Winged helix-like DNA-binding domain superfamily/Winged helix DNA-binding domain"/>
    <property type="match status" value="2"/>
</dbReference>
<dbReference type="FunFam" id="1.10.3380.10:FF:000002">
    <property type="entry name" value="Activating signal cointegrator 1 complex subunit 3"/>
    <property type="match status" value="1"/>
</dbReference>
<dbReference type="CDD" id="cd18022">
    <property type="entry name" value="DEXHc_ASCC3_2"/>
    <property type="match status" value="1"/>
</dbReference>
<dbReference type="Pfam" id="PF00270">
    <property type="entry name" value="DEAD"/>
    <property type="match status" value="2"/>
</dbReference>
<evidence type="ECO:0000259" key="7">
    <source>
        <dbReference type="PROSITE" id="PS51192"/>
    </source>
</evidence>
<dbReference type="InterPro" id="IPR036388">
    <property type="entry name" value="WH-like_DNA-bd_sf"/>
</dbReference>
<name>A0A1E3Q692_LIPST</name>
<dbReference type="GO" id="GO:0016887">
    <property type="term" value="F:ATP hydrolysis activity"/>
    <property type="evidence" value="ECO:0007669"/>
    <property type="project" value="EnsemblFungi"/>
</dbReference>
<evidence type="ECO:0000256" key="3">
    <source>
        <dbReference type="ARBA" id="ARBA00022801"/>
    </source>
</evidence>
<dbReference type="InterPro" id="IPR027417">
    <property type="entry name" value="P-loop_NTPase"/>
</dbReference>
<dbReference type="InterPro" id="IPR057842">
    <property type="entry name" value="WH_MER3"/>
</dbReference>
<dbReference type="SUPFAM" id="SSF158702">
    <property type="entry name" value="Sec63 N-terminal domain-like"/>
    <property type="match status" value="2"/>
</dbReference>
<evidence type="ECO:0000256" key="5">
    <source>
        <dbReference type="ARBA" id="ARBA00022840"/>
    </source>
</evidence>
<gene>
    <name evidence="9" type="ORF">LIPSTDRAFT_82789</name>
</gene>
<dbReference type="InterPro" id="IPR035892">
    <property type="entry name" value="C2_domain_sf"/>
</dbReference>
<dbReference type="InterPro" id="IPR050474">
    <property type="entry name" value="Hel308_SKI2-like"/>
</dbReference>
<dbReference type="FunFam" id="1.10.3380.10:FF:000001">
    <property type="entry name" value="U5 small nuclear ribonucleoprotein helicase"/>
    <property type="match status" value="1"/>
</dbReference>
<dbReference type="InterPro" id="IPR036390">
    <property type="entry name" value="WH_DNA-bd_sf"/>
</dbReference>